<dbReference type="InterPro" id="IPR011042">
    <property type="entry name" value="6-blade_b-propeller_TolB-like"/>
</dbReference>
<feature type="domain" description="Peptidase S9 prolyl oligopeptidase catalytic" evidence="1">
    <location>
        <begin position="430"/>
        <end position="634"/>
    </location>
</feature>
<dbReference type="PANTHER" id="PTHR43056:SF5">
    <property type="entry name" value="PEPTIDASE S9 PROLYL OLIGOPEPTIDASE CATALYTIC DOMAIN-CONTAINING PROTEIN"/>
    <property type="match status" value="1"/>
</dbReference>
<evidence type="ECO:0000259" key="1">
    <source>
        <dbReference type="Pfam" id="PF00326"/>
    </source>
</evidence>
<reference evidence="2 3" key="1">
    <citation type="submission" date="2006-03" db="EMBL/GenBank/DDBJ databases">
        <authorList>
            <person name="Giovannoni S.J."/>
            <person name="Cho J.-C."/>
            <person name="Ferriera S."/>
            <person name="Johnson J."/>
            <person name="Kravitz S."/>
            <person name="Halpern A."/>
            <person name="Remington K."/>
            <person name="Beeson K."/>
            <person name="Tran B."/>
            <person name="Rogers Y.-H."/>
            <person name="Friedman R."/>
            <person name="Venter J.C."/>
        </authorList>
    </citation>
    <scope>NUCLEOTIDE SEQUENCE [LARGE SCALE GENOMIC DNA]</scope>
    <source>
        <strain evidence="2 3">HTCC2207</strain>
    </source>
</reference>
<dbReference type="MEROPS" id="S09.074"/>
<dbReference type="eggNOG" id="COG1506">
    <property type="taxonomic scope" value="Bacteria"/>
</dbReference>
<gene>
    <name evidence="2" type="ORF">GB2207_11928</name>
</gene>
<dbReference type="PANTHER" id="PTHR43056">
    <property type="entry name" value="PEPTIDASE S9 PROLYL OLIGOPEPTIDASE"/>
    <property type="match status" value="1"/>
</dbReference>
<dbReference type="SUPFAM" id="SSF82171">
    <property type="entry name" value="DPP6 N-terminal domain-like"/>
    <property type="match status" value="1"/>
</dbReference>
<dbReference type="AlphaFoldDB" id="Q1YS81"/>
<dbReference type="InterPro" id="IPR029058">
    <property type="entry name" value="AB_hydrolase_fold"/>
</dbReference>
<protein>
    <recommendedName>
        <fullName evidence="1">Peptidase S9 prolyl oligopeptidase catalytic domain-containing protein</fullName>
    </recommendedName>
</protein>
<organism evidence="2 3">
    <name type="scientific">gamma proteobacterium HTCC2207</name>
    <dbReference type="NCBI Taxonomy" id="314287"/>
    <lineage>
        <taxon>Bacteria</taxon>
        <taxon>Pseudomonadati</taxon>
        <taxon>Pseudomonadota</taxon>
        <taxon>Gammaproteobacteria</taxon>
        <taxon>Cellvibrionales</taxon>
        <taxon>Porticoccaceae</taxon>
        <taxon>SAR92 clade</taxon>
    </lineage>
</organism>
<dbReference type="HOGENOM" id="CLU_012236_1_0_6"/>
<evidence type="ECO:0000313" key="2">
    <source>
        <dbReference type="EMBL" id="EAS47325.1"/>
    </source>
</evidence>
<dbReference type="ESTHER" id="9gamm-q1ys81">
    <property type="family name" value="PMH_Peptidase_S9"/>
</dbReference>
<dbReference type="GO" id="GO:0008236">
    <property type="term" value="F:serine-type peptidase activity"/>
    <property type="evidence" value="ECO:0007669"/>
    <property type="project" value="InterPro"/>
</dbReference>
<dbReference type="EMBL" id="AAPI01000003">
    <property type="protein sequence ID" value="EAS47325.1"/>
    <property type="molecule type" value="Genomic_DNA"/>
</dbReference>
<dbReference type="Pfam" id="PF07676">
    <property type="entry name" value="PD40"/>
    <property type="match status" value="1"/>
</dbReference>
<dbReference type="Pfam" id="PF00326">
    <property type="entry name" value="Peptidase_S9"/>
    <property type="match status" value="1"/>
</dbReference>
<dbReference type="InterPro" id="IPR001375">
    <property type="entry name" value="Peptidase_S9_cat"/>
</dbReference>
<comment type="caution">
    <text evidence="2">The sequence shown here is derived from an EMBL/GenBank/DDBJ whole genome shotgun (WGS) entry which is preliminary data.</text>
</comment>
<dbReference type="Proteomes" id="UP000005555">
    <property type="component" value="Unassembled WGS sequence"/>
</dbReference>
<name>Q1YS81_9GAMM</name>
<sequence length="639" mass="70966">MSNWLVANMHKTAKAYGSWPSSISAELITRAAPGLNFLQSHGERLFWIESRPWEAGRNVIMCREADGSIRDLLAAPFSHHSRVHEYGGMAYVADDKYLYFVNGADQRIYQLSLTENKQPVPITVKGPRFADLILDSARQQLIAVCETHHEDREPENTLVSIAIDDGSLNTLVSGADFYAYPRISPDGKQLCWIEWQHPNMPWDCTQLWLASLTDNALTDQTLIAGEDNNEAIFQPQWSPDNQLYFVSDKHNWWNIYRIEKSAILPVLEMDAEFAKPLWQFGMTTYDFIDAHNIACVWTAKGIWHSGFINIASGQLSQIDCQYSSMQALTCHGDKLFVVAGAAAVPGELISISPQAAVESVYSPATLALDSGDLAEPQSILFASGSDNQQVHAFYYPPTNAQYCGIEGELPPVIALCHGGPTGSADSGLNLKLQYWCNRGFAVVDINYRGSTGFGRAYRHSLAGAWGIADVQDTQKAIGYLTEQHIIDPQRCLIRGGSAGGYTVLSALTFTDTFQAGASLYGIGDLETLAKDTHKFESRYMDSLIGPYPERRDIYLERSPIHHAEGLNCPVIFLQGLEDKVVPPNQAEMMVKLLKEKGIQVAHVTFPDEGHGFRKANNIIHAMESELAFYRDVFNLKDGT</sequence>
<accession>Q1YS81</accession>
<keyword evidence="3" id="KW-1185">Reference proteome</keyword>
<evidence type="ECO:0000313" key="3">
    <source>
        <dbReference type="Proteomes" id="UP000005555"/>
    </source>
</evidence>
<dbReference type="Gene3D" id="3.40.50.1820">
    <property type="entry name" value="alpha/beta hydrolase"/>
    <property type="match status" value="1"/>
</dbReference>
<dbReference type="InterPro" id="IPR011659">
    <property type="entry name" value="WD40"/>
</dbReference>
<dbReference type="InterPro" id="IPR050585">
    <property type="entry name" value="Xaa-Pro_dipeptidyl-ppase/CocE"/>
</dbReference>
<dbReference type="SUPFAM" id="SSF53474">
    <property type="entry name" value="alpha/beta-Hydrolases"/>
    <property type="match status" value="1"/>
</dbReference>
<dbReference type="STRING" id="314287.GB2207_11928"/>
<proteinExistence type="predicted"/>
<dbReference type="Gene3D" id="2.120.10.30">
    <property type="entry name" value="TolB, C-terminal domain"/>
    <property type="match status" value="1"/>
</dbReference>
<dbReference type="GO" id="GO:0006508">
    <property type="term" value="P:proteolysis"/>
    <property type="evidence" value="ECO:0007669"/>
    <property type="project" value="InterPro"/>
</dbReference>